<proteinExistence type="predicted"/>
<evidence type="ECO:0000313" key="2">
    <source>
        <dbReference type="EMBL" id="AYR24509.1"/>
    </source>
</evidence>
<organism evidence="2 3">
    <name type="scientific">Herbaspirillum rubrisubalbicans</name>
    <dbReference type="NCBI Taxonomy" id="80842"/>
    <lineage>
        <taxon>Bacteria</taxon>
        <taxon>Pseudomonadati</taxon>
        <taxon>Pseudomonadota</taxon>
        <taxon>Betaproteobacteria</taxon>
        <taxon>Burkholderiales</taxon>
        <taxon>Oxalobacteraceae</taxon>
        <taxon>Herbaspirillum</taxon>
    </lineage>
</organism>
<reference evidence="2 3" key="1">
    <citation type="submission" date="2017-11" db="EMBL/GenBank/DDBJ databases">
        <title>Complete genome sequence of Herbaspirillum rubrisubalbicans DSM 11543.</title>
        <authorList>
            <person name="Chen M."/>
            <person name="An Q."/>
        </authorList>
    </citation>
    <scope>NUCLEOTIDE SEQUENCE [LARGE SCALE GENOMIC DNA]</scope>
    <source>
        <strain evidence="2 3">DSM 11543</strain>
    </source>
</reference>
<evidence type="ECO:0000313" key="3">
    <source>
        <dbReference type="Proteomes" id="UP000269199"/>
    </source>
</evidence>
<dbReference type="AlphaFoldDB" id="A0AAD0U7H5"/>
<dbReference type="CDD" id="cd00009">
    <property type="entry name" value="AAA"/>
    <property type="match status" value="1"/>
</dbReference>
<name>A0AAD0U7H5_9BURK</name>
<dbReference type="GO" id="GO:0005524">
    <property type="term" value="F:ATP binding"/>
    <property type="evidence" value="ECO:0007669"/>
    <property type="project" value="InterPro"/>
</dbReference>
<feature type="domain" description="AAA+ ATPase" evidence="1">
    <location>
        <begin position="57"/>
        <end position="248"/>
    </location>
</feature>
<dbReference type="RefSeq" id="WP_082803225.1">
    <property type="nucleotide sequence ID" value="NZ_CP024996.1"/>
</dbReference>
<dbReference type="EMBL" id="CP024996">
    <property type="protein sequence ID" value="AYR24509.1"/>
    <property type="molecule type" value="Genomic_DNA"/>
</dbReference>
<dbReference type="Proteomes" id="UP000269199">
    <property type="component" value="Chromosome"/>
</dbReference>
<evidence type="ECO:0000259" key="1">
    <source>
        <dbReference type="SMART" id="SM00382"/>
    </source>
</evidence>
<dbReference type="GO" id="GO:0016887">
    <property type="term" value="F:ATP hydrolysis activity"/>
    <property type="evidence" value="ECO:0007669"/>
    <property type="project" value="InterPro"/>
</dbReference>
<accession>A0AAD0U7H5</accession>
<dbReference type="InterPro" id="IPR011704">
    <property type="entry name" value="ATPase_dyneun-rel_AAA"/>
</dbReference>
<gene>
    <name evidence="2" type="ORF">RC54_11995</name>
</gene>
<sequence>MTNWKIYDPLSPPVGQRISLPPAPPWRQPGQKREAVLARTFKADPEVVDAVNTALYLRRPLLLTGRPGTGKSSLAHSVAHQLGLGSVIEWAVNSRSTLQEGLYQYDALARLQYIQQASARSGAGVQAEKAEELGMFLTLGPLGTALASPNAPRALLVDEIDKSDVDLPNDLLNVLDTGHFVIPELKRAAARHPKVRIPARGEEIDVHLGEITFTEYPFIVMTSNGERDFPAPFLRRCVQCQIREPNESELQGIVEAHFDGLLLGENVESIISDFVKMRNTATLATDQLLNAVHLLLSSDKLQSDADRKRMLFTVFQELDG</sequence>
<dbReference type="InterPro" id="IPR027417">
    <property type="entry name" value="P-loop_NTPase"/>
</dbReference>
<dbReference type="SUPFAM" id="SSF52540">
    <property type="entry name" value="P-loop containing nucleoside triphosphate hydrolases"/>
    <property type="match status" value="1"/>
</dbReference>
<dbReference type="InterPro" id="IPR003593">
    <property type="entry name" value="AAA+_ATPase"/>
</dbReference>
<protein>
    <submittedName>
        <fullName evidence="2">AAA family ATPase</fullName>
    </submittedName>
</protein>
<dbReference type="Pfam" id="PF07728">
    <property type="entry name" value="AAA_5"/>
    <property type="match status" value="1"/>
</dbReference>
<dbReference type="Gene3D" id="3.40.50.300">
    <property type="entry name" value="P-loop containing nucleotide triphosphate hydrolases"/>
    <property type="match status" value="1"/>
</dbReference>
<dbReference type="SMART" id="SM00382">
    <property type="entry name" value="AAA"/>
    <property type="match status" value="1"/>
</dbReference>